<sequence>MDLKNIHKNAKEIKNILCLPTYPLAIKMLSSKEDIPNEAKRPLKDMGYHLDLCQGFAISRWGKKTIAMLKEDMWCMAPTVGFGFVEPSPEWLEGNHHLSYAMNQKVARNIIQSTPRY</sequence>
<name>X1I4U4_9ZZZZ</name>
<gene>
    <name evidence="1" type="ORF">S03H2_64067</name>
</gene>
<protein>
    <submittedName>
        <fullName evidence="1">Uncharacterized protein</fullName>
    </submittedName>
</protein>
<dbReference type="InterPro" id="IPR003748">
    <property type="entry name" value="DUF169"/>
</dbReference>
<accession>X1I4U4</accession>
<dbReference type="EMBL" id="BARU01041573">
    <property type="protein sequence ID" value="GAH76737.1"/>
    <property type="molecule type" value="Genomic_DNA"/>
</dbReference>
<feature type="non-terminal residue" evidence="1">
    <location>
        <position position="117"/>
    </location>
</feature>
<proteinExistence type="predicted"/>
<comment type="caution">
    <text evidence="1">The sequence shown here is derived from an EMBL/GenBank/DDBJ whole genome shotgun (WGS) entry which is preliminary data.</text>
</comment>
<evidence type="ECO:0000313" key="1">
    <source>
        <dbReference type="EMBL" id="GAH76737.1"/>
    </source>
</evidence>
<reference evidence="1" key="1">
    <citation type="journal article" date="2014" name="Front. Microbiol.">
        <title>High frequency of phylogenetically diverse reductive dehalogenase-homologous genes in deep subseafloor sedimentary metagenomes.</title>
        <authorList>
            <person name="Kawai M."/>
            <person name="Futagami T."/>
            <person name="Toyoda A."/>
            <person name="Takaki Y."/>
            <person name="Nishi S."/>
            <person name="Hori S."/>
            <person name="Arai W."/>
            <person name="Tsubouchi T."/>
            <person name="Morono Y."/>
            <person name="Uchiyama I."/>
            <person name="Ito T."/>
            <person name="Fujiyama A."/>
            <person name="Inagaki F."/>
            <person name="Takami H."/>
        </authorList>
    </citation>
    <scope>NUCLEOTIDE SEQUENCE</scope>
    <source>
        <strain evidence="1">Expedition CK06-06</strain>
    </source>
</reference>
<organism evidence="1">
    <name type="scientific">marine sediment metagenome</name>
    <dbReference type="NCBI Taxonomy" id="412755"/>
    <lineage>
        <taxon>unclassified sequences</taxon>
        <taxon>metagenomes</taxon>
        <taxon>ecological metagenomes</taxon>
    </lineage>
</organism>
<dbReference type="Pfam" id="PF02596">
    <property type="entry name" value="DUF169"/>
    <property type="match status" value="1"/>
</dbReference>
<dbReference type="AlphaFoldDB" id="X1I4U4"/>